<sequence length="215" mass="25545">MNLLNKFTLIGYLSEIRVDLFRSHIKVKLSIDLQHHNITCYATISRRFNKEWYHEFEVLLSRLVPKQDGWVYVNGEQYYRMDSYTQPSCLFLSGNISSSGDMIFFNFEYCKILNEQLSSSVSIEIEGQFVDKDKFLNIVSDSPRIFNLKRHNQAIDGKIYKAWLQYNPSYRIQDDTIYPVDISKLTLARIEQTKKQITEEQLQDYLLEWKIINNQ</sequence>
<organism evidence="1">
    <name type="scientific">Siphoviridae sp. ct0Wl9</name>
    <dbReference type="NCBI Taxonomy" id="2827763"/>
    <lineage>
        <taxon>Viruses</taxon>
        <taxon>Duplodnaviria</taxon>
        <taxon>Heunggongvirae</taxon>
        <taxon>Uroviricota</taxon>
        <taxon>Caudoviricetes</taxon>
    </lineage>
</organism>
<name>A0A8S5T8R3_9CAUD</name>
<reference evidence="1" key="1">
    <citation type="journal article" date="2021" name="Proc. Natl. Acad. Sci. U.S.A.">
        <title>A Catalog of Tens of Thousands of Viruses from Human Metagenomes Reveals Hidden Associations with Chronic Diseases.</title>
        <authorList>
            <person name="Tisza M.J."/>
            <person name="Buck C.B."/>
        </authorList>
    </citation>
    <scope>NUCLEOTIDE SEQUENCE</scope>
    <source>
        <strain evidence="1">Ct0Wl9</strain>
    </source>
</reference>
<dbReference type="EMBL" id="BK032775">
    <property type="protein sequence ID" value="DAF59725.1"/>
    <property type="molecule type" value="Genomic_DNA"/>
</dbReference>
<protein>
    <submittedName>
        <fullName evidence="1">Uncharacterized protein</fullName>
    </submittedName>
</protein>
<proteinExistence type="predicted"/>
<evidence type="ECO:0000313" key="1">
    <source>
        <dbReference type="EMBL" id="DAF59725.1"/>
    </source>
</evidence>
<accession>A0A8S5T8R3</accession>